<organism evidence="4 5">
    <name type="scientific">Lactococcus nasutitermitis</name>
    <dbReference type="NCBI Taxonomy" id="1652957"/>
    <lineage>
        <taxon>Bacteria</taxon>
        <taxon>Bacillati</taxon>
        <taxon>Bacillota</taxon>
        <taxon>Bacilli</taxon>
        <taxon>Lactobacillales</taxon>
        <taxon>Streptococcaceae</taxon>
        <taxon>Lactococcus</taxon>
    </lineage>
</organism>
<dbReference type="GO" id="GO:0005840">
    <property type="term" value="C:ribosome"/>
    <property type="evidence" value="ECO:0007669"/>
    <property type="project" value="UniProtKB-KW"/>
</dbReference>
<evidence type="ECO:0000313" key="5">
    <source>
        <dbReference type="Proteomes" id="UP001595987"/>
    </source>
</evidence>
<dbReference type="RefSeq" id="WP_213536506.1">
    <property type="nucleotide sequence ID" value="NZ_BOVQ01000007.1"/>
</dbReference>
<evidence type="ECO:0000256" key="1">
    <source>
        <dbReference type="ARBA" id="ARBA00022679"/>
    </source>
</evidence>
<dbReference type="InterPro" id="IPR000182">
    <property type="entry name" value="GNAT_dom"/>
</dbReference>
<dbReference type="NCBIfam" id="TIGR01575">
    <property type="entry name" value="rimI"/>
    <property type="match status" value="1"/>
</dbReference>
<keyword evidence="1 4" id="KW-0808">Transferase</keyword>
<evidence type="ECO:0000259" key="3">
    <source>
        <dbReference type="PROSITE" id="PS51186"/>
    </source>
</evidence>
<comment type="caution">
    <text evidence="4">The sequence shown here is derived from an EMBL/GenBank/DDBJ whole genome shotgun (WGS) entry which is preliminary data.</text>
</comment>
<feature type="domain" description="N-acetyltransferase" evidence="3">
    <location>
        <begin position="35"/>
        <end position="183"/>
    </location>
</feature>
<dbReference type="PANTHER" id="PTHR43877:SF2">
    <property type="entry name" value="AMINOALKYLPHOSPHONATE N-ACETYLTRANSFERASE-RELATED"/>
    <property type="match status" value="1"/>
</dbReference>
<dbReference type="EMBL" id="JBHSGD010000010">
    <property type="protein sequence ID" value="MFC4653326.1"/>
    <property type="molecule type" value="Genomic_DNA"/>
</dbReference>
<dbReference type="Pfam" id="PF00583">
    <property type="entry name" value="Acetyltransf_1"/>
    <property type="match status" value="1"/>
</dbReference>
<sequence>MKKVLTILKTTFKGFSPRRYLDMDDIVLESERNGVHYRLAERTDIVDFLAIERDVYEGDLPWTFSHFEHEIVQNDLAFFVVAETEGKVVGFIGARVINHGQNIHITNLAVRQAFQKRGIASTLIQQIIQLMTALGKGEMTLEVRRDNTQAQAIYRRNGFATEQLLPAYYDDGGDAILMVKKLKNED</sequence>
<dbReference type="CDD" id="cd04301">
    <property type="entry name" value="NAT_SF"/>
    <property type="match status" value="1"/>
</dbReference>
<dbReference type="GO" id="GO:0008999">
    <property type="term" value="F:protein-N-terminal-alanine acetyltransferase activity"/>
    <property type="evidence" value="ECO:0007669"/>
    <property type="project" value="UniProtKB-EC"/>
</dbReference>
<dbReference type="InterPro" id="IPR050832">
    <property type="entry name" value="Bact_Acetyltransf"/>
</dbReference>
<name>A0ABV9JG96_9LACT</name>
<dbReference type="InterPro" id="IPR006464">
    <property type="entry name" value="AcTrfase_RimI/Ard1"/>
</dbReference>
<gene>
    <name evidence="4" type="primary">rimI</name>
    <name evidence="4" type="ORF">ACFO26_10475</name>
</gene>
<keyword evidence="4" id="KW-0687">Ribonucleoprotein</keyword>
<dbReference type="Proteomes" id="UP001595987">
    <property type="component" value="Unassembled WGS sequence"/>
</dbReference>
<dbReference type="PROSITE" id="PS51186">
    <property type="entry name" value="GNAT"/>
    <property type="match status" value="1"/>
</dbReference>
<proteinExistence type="predicted"/>
<dbReference type="PANTHER" id="PTHR43877">
    <property type="entry name" value="AMINOALKYLPHOSPHONATE N-ACETYLTRANSFERASE-RELATED-RELATED"/>
    <property type="match status" value="1"/>
</dbReference>
<keyword evidence="2 4" id="KW-0012">Acyltransferase</keyword>
<evidence type="ECO:0000256" key="2">
    <source>
        <dbReference type="ARBA" id="ARBA00023315"/>
    </source>
</evidence>
<keyword evidence="5" id="KW-1185">Reference proteome</keyword>
<evidence type="ECO:0000313" key="4">
    <source>
        <dbReference type="EMBL" id="MFC4653326.1"/>
    </source>
</evidence>
<accession>A0ABV9JG96</accession>
<keyword evidence="4" id="KW-0689">Ribosomal protein</keyword>
<dbReference type="SUPFAM" id="SSF55729">
    <property type="entry name" value="Acyl-CoA N-acyltransferases (Nat)"/>
    <property type="match status" value="1"/>
</dbReference>
<dbReference type="EC" id="2.3.1.266" evidence="4"/>
<dbReference type="InterPro" id="IPR016181">
    <property type="entry name" value="Acyl_CoA_acyltransferase"/>
</dbReference>
<protein>
    <submittedName>
        <fullName evidence="4">Ribosomal protein S18-alanine N-acetyltransferase</fullName>
        <ecNumber evidence="4">2.3.1.266</ecNumber>
    </submittedName>
</protein>
<reference evidence="5" key="1">
    <citation type="journal article" date="2019" name="Int. J. Syst. Evol. Microbiol.">
        <title>The Global Catalogue of Microorganisms (GCM) 10K type strain sequencing project: providing services to taxonomists for standard genome sequencing and annotation.</title>
        <authorList>
            <consortium name="The Broad Institute Genomics Platform"/>
            <consortium name="The Broad Institute Genome Sequencing Center for Infectious Disease"/>
            <person name="Wu L."/>
            <person name="Ma J."/>
        </authorList>
    </citation>
    <scope>NUCLEOTIDE SEQUENCE [LARGE SCALE GENOMIC DNA]</scope>
    <source>
        <strain evidence="5">CCUG 63287</strain>
    </source>
</reference>
<dbReference type="Gene3D" id="3.40.630.30">
    <property type="match status" value="1"/>
</dbReference>